<dbReference type="Proteomes" id="UP000647172">
    <property type="component" value="Unassembled WGS sequence"/>
</dbReference>
<organism evidence="1 2">
    <name type="scientific">Actinoplanes nipponensis</name>
    <dbReference type="NCBI Taxonomy" id="135950"/>
    <lineage>
        <taxon>Bacteria</taxon>
        <taxon>Bacillati</taxon>
        <taxon>Actinomycetota</taxon>
        <taxon>Actinomycetes</taxon>
        <taxon>Micromonosporales</taxon>
        <taxon>Micromonosporaceae</taxon>
        <taxon>Actinoplanes</taxon>
    </lineage>
</organism>
<name>A0A919JKK0_9ACTN</name>
<reference evidence="1" key="1">
    <citation type="submission" date="2021-01" db="EMBL/GenBank/DDBJ databases">
        <title>Whole genome shotgun sequence of Actinoplanes nipponensis NBRC 14063.</title>
        <authorList>
            <person name="Komaki H."/>
            <person name="Tamura T."/>
        </authorList>
    </citation>
    <scope>NUCLEOTIDE SEQUENCE</scope>
    <source>
        <strain evidence="1">NBRC 14063</strain>
    </source>
</reference>
<evidence type="ECO:0000313" key="1">
    <source>
        <dbReference type="EMBL" id="GIE52513.1"/>
    </source>
</evidence>
<keyword evidence="2" id="KW-1185">Reference proteome</keyword>
<protein>
    <submittedName>
        <fullName evidence="1">Uncharacterized protein</fullName>
    </submittedName>
</protein>
<gene>
    <name evidence="1" type="ORF">Ani05nite_60470</name>
</gene>
<evidence type="ECO:0000313" key="2">
    <source>
        <dbReference type="Proteomes" id="UP000647172"/>
    </source>
</evidence>
<dbReference type="RefSeq" id="WP_203774022.1">
    <property type="nucleotide sequence ID" value="NZ_BAAAYJ010000087.1"/>
</dbReference>
<dbReference type="AlphaFoldDB" id="A0A919JKK0"/>
<dbReference type="EMBL" id="BOMQ01000070">
    <property type="protein sequence ID" value="GIE52513.1"/>
    <property type="molecule type" value="Genomic_DNA"/>
</dbReference>
<sequence length="132" mass="14659">MDLNDTARVRQPRDGIEYRLGTVIDVTYSTPHTTHIRHLRLRFPTGEERTYTPAEVVACTRTDDHAALVAAFTDTCRALRDACRIAHDYDERINTDILGLLLAIHGTVATHLGVKLDPANLDAPADTEQVTP</sequence>
<proteinExistence type="predicted"/>
<comment type="caution">
    <text evidence="1">The sequence shown here is derived from an EMBL/GenBank/DDBJ whole genome shotgun (WGS) entry which is preliminary data.</text>
</comment>
<accession>A0A919JKK0</accession>